<comment type="similarity">
    <text evidence="3">Belongs to the class-V pyridoxal-phosphate-dependent aminotransferase family.</text>
</comment>
<dbReference type="EMBL" id="QUAC01000483">
    <property type="protein sequence ID" value="REK84497.1"/>
    <property type="molecule type" value="Genomic_DNA"/>
</dbReference>
<keyword evidence="2" id="KW-0663">Pyridoxal phosphate</keyword>
<reference evidence="6 7" key="1">
    <citation type="submission" date="2018-08" db="EMBL/GenBank/DDBJ databases">
        <title>Streptomyces NEAU-D10 sp. nov., a novel Actinomycete isolated from soil.</title>
        <authorList>
            <person name="Jin L."/>
        </authorList>
    </citation>
    <scope>NUCLEOTIDE SEQUENCE [LARGE SCALE GENOMIC DNA]</scope>
    <source>
        <strain evidence="6 7">NEAU-D10</strain>
    </source>
</reference>
<gene>
    <name evidence="6" type="ORF">DY245_42800</name>
</gene>
<evidence type="ECO:0000313" key="7">
    <source>
        <dbReference type="Proteomes" id="UP000262477"/>
    </source>
</evidence>
<dbReference type="InterPro" id="IPR015421">
    <property type="entry name" value="PyrdxlP-dep_Trfase_major"/>
</dbReference>
<dbReference type="GO" id="GO:0008483">
    <property type="term" value="F:transaminase activity"/>
    <property type="evidence" value="ECO:0007669"/>
    <property type="project" value="UniProtKB-KW"/>
</dbReference>
<dbReference type="Gene3D" id="3.40.640.10">
    <property type="entry name" value="Type I PLP-dependent aspartate aminotransferase-like (Major domain)"/>
    <property type="match status" value="1"/>
</dbReference>
<dbReference type="Pfam" id="PF00266">
    <property type="entry name" value="Aminotran_5"/>
    <property type="match status" value="1"/>
</dbReference>
<dbReference type="PROSITE" id="PS00595">
    <property type="entry name" value="AA_TRANSFER_CLASS_5"/>
    <property type="match status" value="1"/>
</dbReference>
<keyword evidence="6" id="KW-0808">Transferase</keyword>
<dbReference type="PANTHER" id="PTHR43586">
    <property type="entry name" value="CYSTEINE DESULFURASE"/>
    <property type="match status" value="1"/>
</dbReference>
<feature type="domain" description="Aminotransferase class V" evidence="5">
    <location>
        <begin position="4"/>
        <end position="369"/>
    </location>
</feature>
<comment type="caution">
    <text evidence="6">The sequence shown here is derived from an EMBL/GenBank/DDBJ whole genome shotgun (WGS) entry which is preliminary data.</text>
</comment>
<comment type="cofactor">
    <cofactor evidence="1 4">
        <name>pyridoxal 5'-phosphate</name>
        <dbReference type="ChEBI" id="CHEBI:597326"/>
    </cofactor>
</comment>
<dbReference type="AlphaFoldDB" id="A0A371PPR0"/>
<dbReference type="InterPro" id="IPR020578">
    <property type="entry name" value="Aminotrans_V_PyrdxlP_BS"/>
</dbReference>
<proteinExistence type="inferred from homology"/>
<evidence type="ECO:0000256" key="4">
    <source>
        <dbReference type="RuleBase" id="RU004504"/>
    </source>
</evidence>
<accession>A0A371PPR0</accession>
<dbReference type="OrthoDB" id="9808002at2"/>
<evidence type="ECO:0000256" key="2">
    <source>
        <dbReference type="ARBA" id="ARBA00022898"/>
    </source>
</evidence>
<evidence type="ECO:0000256" key="3">
    <source>
        <dbReference type="RuleBase" id="RU004075"/>
    </source>
</evidence>
<organism evidence="6 7">
    <name type="scientific">Streptomyces inhibens</name>
    <dbReference type="NCBI Taxonomy" id="2293571"/>
    <lineage>
        <taxon>Bacteria</taxon>
        <taxon>Bacillati</taxon>
        <taxon>Actinomycetota</taxon>
        <taxon>Actinomycetes</taxon>
        <taxon>Kitasatosporales</taxon>
        <taxon>Streptomycetaceae</taxon>
        <taxon>Streptomyces</taxon>
    </lineage>
</organism>
<evidence type="ECO:0000259" key="5">
    <source>
        <dbReference type="Pfam" id="PF00266"/>
    </source>
</evidence>
<dbReference type="InterPro" id="IPR000192">
    <property type="entry name" value="Aminotrans_V_dom"/>
</dbReference>
<dbReference type="RefSeq" id="WP_128512506.1">
    <property type="nucleotide sequence ID" value="NZ_QUAC01000483.1"/>
</dbReference>
<dbReference type="InterPro" id="IPR015422">
    <property type="entry name" value="PyrdxlP-dep_Trfase_small"/>
</dbReference>
<evidence type="ECO:0000256" key="1">
    <source>
        <dbReference type="ARBA" id="ARBA00001933"/>
    </source>
</evidence>
<sequence>MPIHLNTAGAGLMPAAVVDAMTGCLRREALDGAYETETRYADTLEKGVYENLASVLDAPVEDLALFDSATRGWTSAVTTLSVTSRDRIWITPYEYAGSLILWTELRRRTGVRIEVVPLLPCGDLDLDWMRSNIREDVTVVSVPHVPSGCGIVNPVEEIGQLLAPWPCLYLVDACQSVGQLPVSVRDIGCDLLTGAGRKFLCGPRGTGFAYIGPRLRATARPPFHDLHVADMTSNDTYEVHTGSARRFEYAERATAAVMGLDAALRHHLRHPPAVCGPFGETMRDFVRAAVGELPSTRLIDPGTRHASIVTFVCDRVPARRLRDELSARGVAVWVAQGSHTPLFMRQEGVEHAVRVSPHYYNGAEDIDVFARELRAIIG</sequence>
<keyword evidence="7" id="KW-1185">Reference proteome</keyword>
<name>A0A371PPR0_STRIH</name>
<evidence type="ECO:0000313" key="6">
    <source>
        <dbReference type="EMBL" id="REK84497.1"/>
    </source>
</evidence>
<dbReference type="Gene3D" id="3.90.1150.10">
    <property type="entry name" value="Aspartate Aminotransferase, domain 1"/>
    <property type="match status" value="1"/>
</dbReference>
<dbReference type="Proteomes" id="UP000262477">
    <property type="component" value="Unassembled WGS sequence"/>
</dbReference>
<dbReference type="PANTHER" id="PTHR43586:SF24">
    <property type="entry name" value="BLR4730 PROTEIN"/>
    <property type="match status" value="1"/>
</dbReference>
<dbReference type="InterPro" id="IPR015424">
    <property type="entry name" value="PyrdxlP-dep_Trfase"/>
</dbReference>
<protein>
    <submittedName>
        <fullName evidence="6">Aminotransferase class V-fold PLP-dependent enzyme</fullName>
    </submittedName>
</protein>
<dbReference type="SUPFAM" id="SSF53383">
    <property type="entry name" value="PLP-dependent transferases"/>
    <property type="match status" value="1"/>
</dbReference>
<keyword evidence="6" id="KW-0032">Aminotransferase</keyword>